<feature type="transmembrane region" description="Helical" evidence="7">
    <location>
        <begin position="131"/>
        <end position="160"/>
    </location>
</feature>
<feature type="transmembrane region" description="Helical" evidence="7">
    <location>
        <begin position="55"/>
        <end position="79"/>
    </location>
</feature>
<evidence type="ECO:0000313" key="9">
    <source>
        <dbReference type="Proteomes" id="UP001272242"/>
    </source>
</evidence>
<dbReference type="InterPro" id="IPR005614">
    <property type="entry name" value="NrfD-like"/>
</dbReference>
<sequence>MATAEHPPARSTELPLEPEMHALVKSVYDQKPHGLVSVGNAIGSVVLDGQHPRGWWIGFLAGFALLQILGVAVAWLFYWGTGVWGLNVPTAWGFAIVNFVWWIGIGHAGTLISAVLLLLHQKWRTSINRFSEAMTIFAVMCAGVFPLIHMGRPWFAYWMYPFPNVAGVYPQFRSPLAWDVYAVTTYFTVSLVFWYLGLVPDLAALRDDAKKRWQRVVYGLLALGWRGSAIHWRRYEKVYLILGGISTPLVLSVHTVVSFDFAVSIVPLWHATIFPPFFVAGAIYSGFAMVVAIAIPVRKWYKLEDFFTDHHLDICGKVMLATGFLVTYGYFAEIWMAWYGHSLYEWGTTLERVFGRYGWSYWCLIGFNCVIPLTLLWSKRVRRSAFWLEVNCVCVLIGMWFERYVIVITLTREYLPSAWGQYAPTVWDYATMIGSVGLFLFLFFLFLRYLPMISITEMRELLPKKQGGGGGHSIMENAP</sequence>
<evidence type="ECO:0000256" key="5">
    <source>
        <dbReference type="ARBA" id="ARBA00022989"/>
    </source>
</evidence>
<dbReference type="RefSeq" id="WP_261190016.1">
    <property type="nucleotide sequence ID" value="NZ_JAXBLV010000211.1"/>
</dbReference>
<dbReference type="PANTHER" id="PTHR43044">
    <property type="match status" value="1"/>
</dbReference>
<feature type="transmembrane region" description="Helical" evidence="7">
    <location>
        <begin position="318"/>
        <end position="339"/>
    </location>
</feature>
<feature type="transmembrane region" description="Helical" evidence="7">
    <location>
        <begin position="99"/>
        <end position="119"/>
    </location>
</feature>
<comment type="similarity">
    <text evidence="2">Belongs to the NrfD family.</text>
</comment>
<evidence type="ECO:0000256" key="1">
    <source>
        <dbReference type="ARBA" id="ARBA00004651"/>
    </source>
</evidence>
<comment type="subcellular location">
    <subcellularLocation>
        <location evidence="1">Cell membrane</location>
        <topology evidence="1">Multi-pass membrane protein</topology>
    </subcellularLocation>
</comment>
<keyword evidence="9" id="KW-1185">Reference proteome</keyword>
<feature type="transmembrane region" description="Helical" evidence="7">
    <location>
        <begin position="359"/>
        <end position="378"/>
    </location>
</feature>
<keyword evidence="4 7" id="KW-0812">Transmembrane</keyword>
<feature type="transmembrane region" description="Helical" evidence="7">
    <location>
        <begin position="277"/>
        <end position="297"/>
    </location>
</feature>
<keyword evidence="6 7" id="KW-0472">Membrane</keyword>
<name>A0ABU5F4I1_9BACT</name>
<dbReference type="Pfam" id="PF03916">
    <property type="entry name" value="NrfD"/>
    <property type="match status" value="1"/>
</dbReference>
<reference evidence="9" key="1">
    <citation type="journal article" date="2023" name="Mar. Drugs">
        <title>Gemmata algarum, a Novel Planctomycete Isolated from an Algal Mat, Displays Antimicrobial Activity.</title>
        <authorList>
            <person name="Kumar G."/>
            <person name="Kallscheuer N."/>
            <person name="Kashif M."/>
            <person name="Ahamad S."/>
            <person name="Jagadeeshwari U."/>
            <person name="Pannikurungottu S."/>
            <person name="Haufschild T."/>
            <person name="Kabuu M."/>
            <person name="Sasikala C."/>
            <person name="Jogler C."/>
            <person name="Ramana C."/>
        </authorList>
    </citation>
    <scope>NUCLEOTIDE SEQUENCE [LARGE SCALE GENOMIC DNA]</scope>
    <source>
        <strain evidence="9">JC673</strain>
    </source>
</reference>
<feature type="transmembrane region" description="Helical" evidence="7">
    <location>
        <begin position="426"/>
        <end position="450"/>
    </location>
</feature>
<keyword evidence="3" id="KW-1003">Cell membrane</keyword>
<protein>
    <submittedName>
        <fullName evidence="8">Polysulfide reductase NrfD</fullName>
    </submittedName>
</protein>
<feature type="transmembrane region" description="Helical" evidence="7">
    <location>
        <begin position="238"/>
        <end position="257"/>
    </location>
</feature>
<comment type="caution">
    <text evidence="8">The sequence shown here is derived from an EMBL/GenBank/DDBJ whole genome shotgun (WGS) entry which is preliminary data.</text>
</comment>
<dbReference type="PANTHER" id="PTHR43044:SF2">
    <property type="entry name" value="POLYSULPHIDE REDUCTASE NRFD"/>
    <property type="match status" value="1"/>
</dbReference>
<evidence type="ECO:0000256" key="7">
    <source>
        <dbReference type="SAM" id="Phobius"/>
    </source>
</evidence>
<accession>A0ABU5F4I1</accession>
<dbReference type="Proteomes" id="UP001272242">
    <property type="component" value="Unassembled WGS sequence"/>
</dbReference>
<proteinExistence type="inferred from homology"/>
<dbReference type="EMBL" id="JAXBLV010000211">
    <property type="protein sequence ID" value="MDY3562291.1"/>
    <property type="molecule type" value="Genomic_DNA"/>
</dbReference>
<gene>
    <name evidence="8" type="primary">nrfD</name>
    <name evidence="8" type="ORF">R5W23_003753</name>
</gene>
<feature type="transmembrane region" description="Helical" evidence="7">
    <location>
        <begin position="385"/>
        <end position="406"/>
    </location>
</feature>
<evidence type="ECO:0000313" key="8">
    <source>
        <dbReference type="EMBL" id="MDY3562291.1"/>
    </source>
</evidence>
<evidence type="ECO:0000256" key="3">
    <source>
        <dbReference type="ARBA" id="ARBA00022475"/>
    </source>
</evidence>
<evidence type="ECO:0000256" key="4">
    <source>
        <dbReference type="ARBA" id="ARBA00022692"/>
    </source>
</evidence>
<keyword evidence="5 7" id="KW-1133">Transmembrane helix</keyword>
<feature type="transmembrane region" description="Helical" evidence="7">
    <location>
        <begin position="180"/>
        <end position="205"/>
    </location>
</feature>
<evidence type="ECO:0000256" key="6">
    <source>
        <dbReference type="ARBA" id="ARBA00023136"/>
    </source>
</evidence>
<organism evidence="8 9">
    <name type="scientific">Gemmata algarum</name>
    <dbReference type="NCBI Taxonomy" id="2975278"/>
    <lineage>
        <taxon>Bacteria</taxon>
        <taxon>Pseudomonadati</taxon>
        <taxon>Planctomycetota</taxon>
        <taxon>Planctomycetia</taxon>
        <taxon>Gemmatales</taxon>
        <taxon>Gemmataceae</taxon>
        <taxon>Gemmata</taxon>
    </lineage>
</organism>
<evidence type="ECO:0000256" key="2">
    <source>
        <dbReference type="ARBA" id="ARBA00008929"/>
    </source>
</evidence>